<reference evidence="1 2" key="2">
    <citation type="journal article" date="2018" name="Nature">
        <title>Mutant phenotypes for thousands of bacterial genes of unknown function.</title>
        <authorList>
            <person name="Price M.N."/>
            <person name="Wetmore K.M."/>
            <person name="Waters R.J."/>
            <person name="Callaghan M."/>
            <person name="Ray J."/>
            <person name="Liu H."/>
            <person name="Kuehl J.V."/>
            <person name="Melnyk R.A."/>
            <person name="Lamson J.S."/>
            <person name="Suh Y."/>
            <person name="Carlson H.K."/>
            <person name="Esquivel Z."/>
            <person name="Sadeeshkumar H."/>
            <person name="Chakraborty R."/>
            <person name="Zane G.M."/>
            <person name="Rubin B.E."/>
            <person name="Wall J.D."/>
            <person name="Visel A."/>
            <person name="Bristow J."/>
            <person name="Blow M.J."/>
            <person name="Arkin A.P."/>
            <person name="Deutschbauer A.M."/>
        </authorList>
    </citation>
    <scope>NUCLEOTIDE SEQUENCE [LARGE SCALE GENOMIC DNA]</scope>
    <source>
        <strain evidence="1 2">FW300-N1B4</strain>
    </source>
</reference>
<comment type="caution">
    <text evidence="1">The sequence shown here is derived from an EMBL/GenBank/DDBJ whole genome shotgun (WGS) entry which is preliminary data.</text>
</comment>
<organism evidence="1 2">
    <name type="scientific">Pseudomonas fluorescens</name>
    <dbReference type="NCBI Taxonomy" id="294"/>
    <lineage>
        <taxon>Bacteria</taxon>
        <taxon>Pseudomonadati</taxon>
        <taxon>Pseudomonadota</taxon>
        <taxon>Gammaproteobacteria</taxon>
        <taxon>Pseudomonadales</taxon>
        <taxon>Pseudomonadaceae</taxon>
        <taxon>Pseudomonas</taxon>
    </lineage>
</organism>
<dbReference type="EMBL" id="LUKJ01000002">
    <property type="protein sequence ID" value="KZN20808.1"/>
    <property type="molecule type" value="Genomic_DNA"/>
</dbReference>
<dbReference type="Proteomes" id="UP000076489">
    <property type="component" value="Unassembled WGS sequence"/>
</dbReference>
<evidence type="ECO:0000313" key="1">
    <source>
        <dbReference type="EMBL" id="KZN20808.1"/>
    </source>
</evidence>
<protein>
    <submittedName>
        <fullName evidence="1">Uncharacterized protein</fullName>
    </submittedName>
</protein>
<proteinExistence type="predicted"/>
<dbReference type="RefSeq" id="WP_063340853.1">
    <property type="nucleotide sequence ID" value="NZ_LUKJ01000002.1"/>
</dbReference>
<sequence>MKRQIPNPTSKILANAVVGGAGMGMPGIDMPKGMGAVLLYVPIADIAGKHPMEIQADLGLAWAVEDESGTCSGIWFDEIKQS</sequence>
<name>A0A161XG59_PSEFL</name>
<reference evidence="2" key="1">
    <citation type="submission" date="2016-03" db="EMBL/GenBank/DDBJ databases">
        <authorList>
            <person name="Ray J."/>
            <person name="Price M."/>
            <person name="Deutschbauer A."/>
        </authorList>
    </citation>
    <scope>NUCLEOTIDE SEQUENCE [LARGE SCALE GENOMIC DNA]</scope>
    <source>
        <strain evidence="2">FW300-N1B4</strain>
    </source>
</reference>
<dbReference type="AlphaFoldDB" id="A0A161XG59"/>
<accession>A0A161XG59</accession>
<evidence type="ECO:0000313" key="2">
    <source>
        <dbReference type="Proteomes" id="UP000076489"/>
    </source>
</evidence>
<gene>
    <name evidence="1" type="ORF">A1D17_04505</name>
</gene>